<organism evidence="6 7">
    <name type="scientific">Sphingomonas cynarae</name>
    <dbReference type="NCBI Taxonomy" id="930197"/>
    <lineage>
        <taxon>Bacteria</taxon>
        <taxon>Pseudomonadati</taxon>
        <taxon>Pseudomonadota</taxon>
        <taxon>Alphaproteobacteria</taxon>
        <taxon>Sphingomonadales</taxon>
        <taxon>Sphingomonadaceae</taxon>
        <taxon>Sphingomonas</taxon>
    </lineage>
</organism>
<dbReference type="Proteomes" id="UP001500523">
    <property type="component" value="Unassembled WGS sequence"/>
</dbReference>
<dbReference type="PANTHER" id="PTHR30537">
    <property type="entry name" value="HTH-TYPE TRANSCRIPTIONAL REGULATOR"/>
    <property type="match status" value="1"/>
</dbReference>
<dbReference type="InterPro" id="IPR036390">
    <property type="entry name" value="WH_DNA-bd_sf"/>
</dbReference>
<dbReference type="PANTHER" id="PTHR30537:SF72">
    <property type="entry name" value="LYSR FAMILY TRANSCRIPTIONAL REGULATOR"/>
    <property type="match status" value="1"/>
</dbReference>
<evidence type="ECO:0000256" key="1">
    <source>
        <dbReference type="ARBA" id="ARBA00009437"/>
    </source>
</evidence>
<dbReference type="Pfam" id="PF00126">
    <property type="entry name" value="HTH_1"/>
    <property type="match status" value="1"/>
</dbReference>
<comment type="caution">
    <text evidence="6">The sequence shown here is derived from an EMBL/GenBank/DDBJ whole genome shotgun (WGS) entry which is preliminary data.</text>
</comment>
<dbReference type="SUPFAM" id="SSF46785">
    <property type="entry name" value="Winged helix' DNA-binding domain"/>
    <property type="match status" value="1"/>
</dbReference>
<dbReference type="InterPro" id="IPR058163">
    <property type="entry name" value="LysR-type_TF_proteobact-type"/>
</dbReference>
<keyword evidence="2" id="KW-0805">Transcription regulation</keyword>
<gene>
    <name evidence="6" type="primary">ceoR</name>
    <name evidence="6" type="ORF">GCM10022268_06420</name>
</gene>
<dbReference type="PROSITE" id="PS50931">
    <property type="entry name" value="HTH_LYSR"/>
    <property type="match status" value="1"/>
</dbReference>
<feature type="domain" description="HTH lysR-type" evidence="5">
    <location>
        <begin position="1"/>
        <end position="59"/>
    </location>
</feature>
<dbReference type="Pfam" id="PF03466">
    <property type="entry name" value="LysR_substrate"/>
    <property type="match status" value="1"/>
</dbReference>
<dbReference type="EMBL" id="BAABBF010000001">
    <property type="protein sequence ID" value="GAA3698795.1"/>
    <property type="molecule type" value="Genomic_DNA"/>
</dbReference>
<name>A0ABP7D3G1_9SPHN</name>
<evidence type="ECO:0000256" key="2">
    <source>
        <dbReference type="ARBA" id="ARBA00023015"/>
    </source>
</evidence>
<keyword evidence="7" id="KW-1185">Reference proteome</keyword>
<evidence type="ECO:0000256" key="3">
    <source>
        <dbReference type="ARBA" id="ARBA00023125"/>
    </source>
</evidence>
<dbReference type="RefSeq" id="WP_344691919.1">
    <property type="nucleotide sequence ID" value="NZ_BAABBF010000001.1"/>
</dbReference>
<dbReference type="InterPro" id="IPR005119">
    <property type="entry name" value="LysR_subst-bd"/>
</dbReference>
<sequence>MDFPQQLSVFVAVVDNGSFSRAAEALRMARPSVTNAINALEATLGARLLQRTTRRTSLTAEGERLYDRATRLLNDISDTQNLFGASSVAPQGRLRVDIPVALARPLIIDRIAEFRTLYPDVDVILGVSDQPVDLLVDGVDCVLRIGELAPTSMIARKLASITMVVCGSPAYLATHGTPNTVEDLRQHQAVNYFAGRGYRPVAWSMPGGIGMPQFTLRSGIMVNDTEAFVSCALNGLGLIQVPGLVVAEHLASGKLVEVIHAMRTILWPLSIMYPNRQHLAPQVRVFIDWVTNVVASSESEWLRPGKAKQ</sequence>
<keyword evidence="4" id="KW-0804">Transcription</keyword>
<dbReference type="Gene3D" id="1.10.10.10">
    <property type="entry name" value="Winged helix-like DNA-binding domain superfamily/Winged helix DNA-binding domain"/>
    <property type="match status" value="1"/>
</dbReference>
<keyword evidence="3" id="KW-0238">DNA-binding</keyword>
<reference evidence="7" key="1">
    <citation type="journal article" date="2019" name="Int. J. Syst. Evol. Microbiol.">
        <title>The Global Catalogue of Microorganisms (GCM) 10K type strain sequencing project: providing services to taxonomists for standard genome sequencing and annotation.</title>
        <authorList>
            <consortium name="The Broad Institute Genomics Platform"/>
            <consortium name="The Broad Institute Genome Sequencing Center for Infectious Disease"/>
            <person name="Wu L."/>
            <person name="Ma J."/>
        </authorList>
    </citation>
    <scope>NUCLEOTIDE SEQUENCE [LARGE SCALE GENOMIC DNA]</scope>
    <source>
        <strain evidence="7">JCM 17498</strain>
    </source>
</reference>
<comment type="similarity">
    <text evidence="1">Belongs to the LysR transcriptional regulatory family.</text>
</comment>
<dbReference type="InterPro" id="IPR000847">
    <property type="entry name" value="LysR_HTH_N"/>
</dbReference>
<dbReference type="SUPFAM" id="SSF53850">
    <property type="entry name" value="Periplasmic binding protein-like II"/>
    <property type="match status" value="1"/>
</dbReference>
<evidence type="ECO:0000313" key="7">
    <source>
        <dbReference type="Proteomes" id="UP001500523"/>
    </source>
</evidence>
<dbReference type="PRINTS" id="PR00039">
    <property type="entry name" value="HTHLYSR"/>
</dbReference>
<proteinExistence type="inferred from homology"/>
<evidence type="ECO:0000256" key="4">
    <source>
        <dbReference type="ARBA" id="ARBA00023163"/>
    </source>
</evidence>
<accession>A0ABP7D3G1</accession>
<evidence type="ECO:0000259" key="5">
    <source>
        <dbReference type="PROSITE" id="PS50931"/>
    </source>
</evidence>
<dbReference type="CDD" id="cd08472">
    <property type="entry name" value="PBP2_CrgA_like_3"/>
    <property type="match status" value="1"/>
</dbReference>
<dbReference type="Gene3D" id="3.40.190.290">
    <property type="match status" value="1"/>
</dbReference>
<protein>
    <submittedName>
        <fullName evidence="6">Multidrug efflux transcriptional regulator CeoR</fullName>
    </submittedName>
</protein>
<dbReference type="InterPro" id="IPR036388">
    <property type="entry name" value="WH-like_DNA-bd_sf"/>
</dbReference>
<evidence type="ECO:0000313" key="6">
    <source>
        <dbReference type="EMBL" id="GAA3698795.1"/>
    </source>
</evidence>